<evidence type="ECO:0000313" key="3">
    <source>
        <dbReference type="Proteomes" id="UP001341840"/>
    </source>
</evidence>
<dbReference type="InterPro" id="IPR051304">
    <property type="entry name" value="SCF_F-box_domain"/>
</dbReference>
<dbReference type="SUPFAM" id="SSF50998">
    <property type="entry name" value="Quinoprotein alcohol dehydrogenase-like"/>
    <property type="match status" value="1"/>
</dbReference>
<keyword evidence="3" id="KW-1185">Reference proteome</keyword>
<sequence length="759" mass="86658">MAATTEKAVAGDWSNLPHELLSLIATDHLRSATIYILHIRATCTSWRSAIPLRPSPSHTVFGPWISIRWSNYTFIQTSMLYRLQYQTSSTSSSQKGWLIMVGNPTSNPVQLLDPFTNKPLPKALTHPYDCTTPLKYLNLSNFGLVQLFEPISLIEIHYKSPLIEFQEDSGLGYTPSDLVKAILFPSLTCQTIDESSSRMVIALYWSGRLSVSRIEEDKDWTNLHDGGKSGFNDVTFCNGQLYAVDKSGTIFWINCSTLKLVQFSPTFISDFQSKTKKRLVECNGSLYVVDLEYTYVRWNRYIEQYIKDIKVYKLDVDHGWLHVEKLDNVVFVLGESCSFSLSAEDYHGCEANCIYLYSNRRVRAFSLETCNLNIIGQSPSELKLMATTEKKVAGDWSNLPKELLSLIANHHLHPATIDILRIRATCISWRSAIPPPLPPPPSHTIFGPRISIRWSKFRVTQTSIFYRLHYQPSYSSSSYSQKGWIIMVGNSTSNPVQLLDPFTDQPLSETVTHPYDCKTPPKLINLSNFSLVELFEGYSLTQFVTRQEGDSRPSSFTPFDLVKAILLSRMVFALYSSGRLSVTRIDEDEGWTTLDGGNSGFDDVILCNGQLYALDKCGTIFWVDRSTLKLVQFSPILCHFQAKKKKRLVECRRSFYVVDIDTGIEKNEYYDENNRAIKVYRLDMDHGWLHVEKLDNVVFVLGANCSFSLGVEDYHGCEANCIYLYSRHRVRAFSLETCKFKRPKLFWPCPSLFESRLNQ</sequence>
<reference evidence="2 3" key="1">
    <citation type="journal article" date="2023" name="Plants (Basel)">
        <title>Bridging the Gap: Combining Genomics and Transcriptomics Approaches to Understand Stylosanthes scabra, an Orphan Legume from the Brazilian Caatinga.</title>
        <authorList>
            <person name="Ferreira-Neto J.R.C."/>
            <person name="da Silva M.D."/>
            <person name="Binneck E."/>
            <person name="de Melo N.F."/>
            <person name="da Silva R.H."/>
            <person name="de Melo A.L.T.M."/>
            <person name="Pandolfi V."/>
            <person name="Bustamante F.O."/>
            <person name="Brasileiro-Vidal A.C."/>
            <person name="Benko-Iseppon A.M."/>
        </authorList>
    </citation>
    <scope>NUCLEOTIDE SEQUENCE [LARGE SCALE GENOMIC DNA]</scope>
    <source>
        <tissue evidence="2">Leaves</tissue>
    </source>
</reference>
<evidence type="ECO:0000259" key="1">
    <source>
        <dbReference type="Pfam" id="PF03478"/>
    </source>
</evidence>
<name>A0ABU6W8U5_9FABA</name>
<dbReference type="PANTHER" id="PTHR47123">
    <property type="entry name" value="F-BOX PROTEIN SKIP23"/>
    <property type="match status" value="1"/>
</dbReference>
<organism evidence="2 3">
    <name type="scientific">Stylosanthes scabra</name>
    <dbReference type="NCBI Taxonomy" id="79078"/>
    <lineage>
        <taxon>Eukaryota</taxon>
        <taxon>Viridiplantae</taxon>
        <taxon>Streptophyta</taxon>
        <taxon>Embryophyta</taxon>
        <taxon>Tracheophyta</taxon>
        <taxon>Spermatophyta</taxon>
        <taxon>Magnoliopsida</taxon>
        <taxon>eudicotyledons</taxon>
        <taxon>Gunneridae</taxon>
        <taxon>Pentapetalae</taxon>
        <taxon>rosids</taxon>
        <taxon>fabids</taxon>
        <taxon>Fabales</taxon>
        <taxon>Fabaceae</taxon>
        <taxon>Papilionoideae</taxon>
        <taxon>50 kb inversion clade</taxon>
        <taxon>dalbergioids sensu lato</taxon>
        <taxon>Dalbergieae</taxon>
        <taxon>Pterocarpus clade</taxon>
        <taxon>Stylosanthes</taxon>
    </lineage>
</organism>
<gene>
    <name evidence="2" type="ORF">PIB30_009743</name>
</gene>
<evidence type="ECO:0000313" key="2">
    <source>
        <dbReference type="EMBL" id="MED6180393.1"/>
    </source>
</evidence>
<proteinExistence type="predicted"/>
<dbReference type="InterPro" id="IPR005174">
    <property type="entry name" value="KIB1-4_b-propeller"/>
</dbReference>
<dbReference type="Pfam" id="PF03478">
    <property type="entry name" value="Beta-prop_KIB1-4"/>
    <property type="match status" value="2"/>
</dbReference>
<accession>A0ABU6W8U5</accession>
<dbReference type="EMBL" id="JASCZI010181265">
    <property type="protein sequence ID" value="MED6180393.1"/>
    <property type="molecule type" value="Genomic_DNA"/>
</dbReference>
<protein>
    <recommendedName>
        <fullName evidence="1">KIB1-4 beta-propeller domain-containing protein</fullName>
    </recommendedName>
</protein>
<feature type="domain" description="KIB1-4 beta-propeller" evidence="1">
    <location>
        <begin position="477"/>
        <end position="725"/>
    </location>
</feature>
<dbReference type="Proteomes" id="UP001341840">
    <property type="component" value="Unassembled WGS sequence"/>
</dbReference>
<dbReference type="PANTHER" id="PTHR47123:SF28">
    <property type="entry name" value="F-BOX DOMAIN-CONTAINING PROTEIN"/>
    <property type="match status" value="1"/>
</dbReference>
<dbReference type="InterPro" id="IPR011047">
    <property type="entry name" value="Quinoprotein_ADH-like_sf"/>
</dbReference>
<comment type="caution">
    <text evidence="2">The sequence shown here is derived from an EMBL/GenBank/DDBJ whole genome shotgun (WGS) entry which is preliminary data.</text>
</comment>
<feature type="domain" description="KIB1-4 beta-propeller" evidence="1">
    <location>
        <begin position="81"/>
        <end position="357"/>
    </location>
</feature>